<name>A0AAQ3MTR1_VIGMU</name>
<proteinExistence type="predicted"/>
<reference evidence="2 3" key="1">
    <citation type="journal article" date="2023" name="Life. Sci Alliance">
        <title>Evolutionary insights into 3D genome organization and epigenetic landscape of Vigna mungo.</title>
        <authorList>
            <person name="Junaid A."/>
            <person name="Singh B."/>
            <person name="Bhatia S."/>
        </authorList>
    </citation>
    <scope>NUCLEOTIDE SEQUENCE [LARGE SCALE GENOMIC DNA]</scope>
    <source>
        <strain evidence="2">Urdbean</strain>
    </source>
</reference>
<protein>
    <submittedName>
        <fullName evidence="2">Uncharacterized protein</fullName>
    </submittedName>
</protein>
<feature type="compositionally biased region" description="Basic residues" evidence="1">
    <location>
        <begin position="114"/>
        <end position="124"/>
    </location>
</feature>
<feature type="region of interest" description="Disordered" evidence="1">
    <location>
        <begin position="48"/>
        <end position="78"/>
    </location>
</feature>
<accession>A0AAQ3MTR1</accession>
<feature type="compositionally biased region" description="Basic residues" evidence="1">
    <location>
        <begin position="60"/>
        <end position="78"/>
    </location>
</feature>
<organism evidence="2 3">
    <name type="scientific">Vigna mungo</name>
    <name type="common">Black gram</name>
    <name type="synonym">Phaseolus mungo</name>
    <dbReference type="NCBI Taxonomy" id="3915"/>
    <lineage>
        <taxon>Eukaryota</taxon>
        <taxon>Viridiplantae</taxon>
        <taxon>Streptophyta</taxon>
        <taxon>Embryophyta</taxon>
        <taxon>Tracheophyta</taxon>
        <taxon>Spermatophyta</taxon>
        <taxon>Magnoliopsida</taxon>
        <taxon>eudicotyledons</taxon>
        <taxon>Gunneridae</taxon>
        <taxon>Pentapetalae</taxon>
        <taxon>rosids</taxon>
        <taxon>fabids</taxon>
        <taxon>Fabales</taxon>
        <taxon>Fabaceae</taxon>
        <taxon>Papilionoideae</taxon>
        <taxon>50 kb inversion clade</taxon>
        <taxon>NPAAA clade</taxon>
        <taxon>indigoferoid/millettioid clade</taxon>
        <taxon>Phaseoleae</taxon>
        <taxon>Vigna</taxon>
    </lineage>
</organism>
<dbReference type="AlphaFoldDB" id="A0AAQ3MTR1"/>
<keyword evidence="3" id="KW-1185">Reference proteome</keyword>
<dbReference type="Proteomes" id="UP001374535">
    <property type="component" value="Chromosome 9"/>
</dbReference>
<evidence type="ECO:0000256" key="1">
    <source>
        <dbReference type="SAM" id="MobiDB-lite"/>
    </source>
</evidence>
<feature type="region of interest" description="Disordered" evidence="1">
    <location>
        <begin position="113"/>
        <end position="140"/>
    </location>
</feature>
<sequence>MIKMPSKLPRRACSFPSHRQTRGLNRKKHGTSCVLLPCHHLHSMTFHKHHFSHPPPPWQSHRHGHHHNTHSLPRRTQHHHKHRILRSCKIKHHHYHHHHMLWSFHKQRWDHLQSHRRLQKKSKKRNPEAPSSPWRPSNKRRLLSLLYRSDIDEMRS</sequence>
<evidence type="ECO:0000313" key="3">
    <source>
        <dbReference type="Proteomes" id="UP001374535"/>
    </source>
</evidence>
<feature type="region of interest" description="Disordered" evidence="1">
    <location>
        <begin position="1"/>
        <end position="26"/>
    </location>
</feature>
<dbReference type="EMBL" id="CP144692">
    <property type="protein sequence ID" value="WVY97010.1"/>
    <property type="molecule type" value="Genomic_DNA"/>
</dbReference>
<evidence type="ECO:0000313" key="2">
    <source>
        <dbReference type="EMBL" id="WVY97010.1"/>
    </source>
</evidence>
<gene>
    <name evidence="2" type="ORF">V8G54_029161</name>
</gene>